<reference evidence="1 2" key="1">
    <citation type="submission" date="2024-05" db="EMBL/GenBank/DDBJ databases">
        <authorList>
            <person name="Wallberg A."/>
        </authorList>
    </citation>
    <scope>NUCLEOTIDE SEQUENCE [LARGE SCALE GENOMIC DNA]</scope>
</reference>
<dbReference type="AlphaFoldDB" id="A0AAV2RQ02"/>
<protein>
    <submittedName>
        <fullName evidence="1">Uncharacterized protein</fullName>
    </submittedName>
</protein>
<sequence length="112" mass="12557">MILQSEHHTMLNALLHTIHLNILHSAHRPTSASTTSQLPLRGAHLQKKKACTMLITHEGVQLHRKKGAYLHYHLELIDLGSIFLLIKMIAAKTVLGHISKEVLLQLTVITSH</sequence>
<evidence type="ECO:0000313" key="2">
    <source>
        <dbReference type="Proteomes" id="UP001497623"/>
    </source>
</evidence>
<keyword evidence="2" id="KW-1185">Reference proteome</keyword>
<organism evidence="1 2">
    <name type="scientific">Meganyctiphanes norvegica</name>
    <name type="common">Northern krill</name>
    <name type="synonym">Thysanopoda norvegica</name>
    <dbReference type="NCBI Taxonomy" id="48144"/>
    <lineage>
        <taxon>Eukaryota</taxon>
        <taxon>Metazoa</taxon>
        <taxon>Ecdysozoa</taxon>
        <taxon>Arthropoda</taxon>
        <taxon>Crustacea</taxon>
        <taxon>Multicrustacea</taxon>
        <taxon>Malacostraca</taxon>
        <taxon>Eumalacostraca</taxon>
        <taxon>Eucarida</taxon>
        <taxon>Euphausiacea</taxon>
        <taxon>Euphausiidae</taxon>
        <taxon>Meganyctiphanes</taxon>
    </lineage>
</organism>
<evidence type="ECO:0000313" key="1">
    <source>
        <dbReference type="EMBL" id="CAL4131831.1"/>
    </source>
</evidence>
<accession>A0AAV2RQ02</accession>
<comment type="caution">
    <text evidence="1">The sequence shown here is derived from an EMBL/GenBank/DDBJ whole genome shotgun (WGS) entry which is preliminary data.</text>
</comment>
<dbReference type="EMBL" id="CAXKWB010027462">
    <property type="protein sequence ID" value="CAL4131831.1"/>
    <property type="molecule type" value="Genomic_DNA"/>
</dbReference>
<dbReference type="Proteomes" id="UP001497623">
    <property type="component" value="Unassembled WGS sequence"/>
</dbReference>
<gene>
    <name evidence="1" type="ORF">MNOR_LOCUS26880</name>
</gene>
<name>A0AAV2RQ02_MEGNR</name>
<proteinExistence type="predicted"/>